<keyword evidence="6" id="KW-0378">Hydrolase</keyword>
<dbReference type="EC" id="3.6.3.-" evidence="6"/>
<keyword evidence="3 6" id="KW-0067">ATP-binding</keyword>
<dbReference type="InterPro" id="IPR003593">
    <property type="entry name" value="AAA+_ATPase"/>
</dbReference>
<protein>
    <submittedName>
        <fullName evidence="6">Fluoroquinolones export ATP-binding protein Rv2688c/MT2762</fullName>
        <ecNumber evidence="6">3.6.3.-</ecNumber>
    </submittedName>
</protein>
<dbReference type="PROSITE" id="PS50893">
    <property type="entry name" value="ABC_TRANSPORTER_2"/>
    <property type="match status" value="1"/>
</dbReference>
<dbReference type="SUPFAM" id="SSF52540">
    <property type="entry name" value="P-loop containing nucleoside triphosphate hydrolases"/>
    <property type="match status" value="1"/>
</dbReference>
<accession>A0A1C6G6P7</accession>
<dbReference type="AlphaFoldDB" id="A0A1C6G6P7"/>
<dbReference type="InterPro" id="IPR027417">
    <property type="entry name" value="P-loop_NTPase"/>
</dbReference>
<keyword evidence="2" id="KW-0547">Nucleotide-binding</keyword>
<gene>
    <name evidence="6" type="ORF">SAMEA3545359_00244</name>
</gene>
<dbReference type="InterPro" id="IPR017871">
    <property type="entry name" value="ABC_transporter-like_CS"/>
</dbReference>
<dbReference type="PANTHER" id="PTHR42939:SF1">
    <property type="entry name" value="ABC TRANSPORTER ATP-BINDING PROTEIN ALBC-RELATED"/>
    <property type="match status" value="1"/>
</dbReference>
<dbReference type="Pfam" id="PF00005">
    <property type="entry name" value="ABC_tran"/>
    <property type="match status" value="1"/>
</dbReference>
<keyword evidence="1" id="KW-0813">Transport</keyword>
<dbReference type="GO" id="GO:0005524">
    <property type="term" value="F:ATP binding"/>
    <property type="evidence" value="ECO:0007669"/>
    <property type="project" value="UniProtKB-KW"/>
</dbReference>
<sequence>MQLILQDITKAFGEKSVLTGASFTFEKGKIYGLLGRNGAGKTTLFNCLSGELPPDSGAAVVQFGDAEKPLTPEDIGYVFSTPILPEFMTGYEFLKFYIEIHKNIPQTASIDDYFELVGIEPQDRHRLIKGYSHGMKNKVQMLCFLIAKPPIILLDEPLTSFDVVAALEMKNLLRDIKKDHVIIFSTHILQLATDLCDEIVILNGGALSQMDTALLHSKEFEEKIIEILRDPPHQPEAPPAAAASPKSAFSLRGKRR</sequence>
<dbReference type="PROSITE" id="PS00211">
    <property type="entry name" value="ABC_TRANSPORTER_1"/>
    <property type="match status" value="1"/>
</dbReference>
<dbReference type="PANTHER" id="PTHR42939">
    <property type="entry name" value="ABC TRANSPORTER ATP-BINDING PROTEIN ALBC-RELATED"/>
    <property type="match status" value="1"/>
</dbReference>
<dbReference type="CDD" id="cd03230">
    <property type="entry name" value="ABC_DR_subfamily_A"/>
    <property type="match status" value="1"/>
</dbReference>
<feature type="domain" description="ABC transporter" evidence="5">
    <location>
        <begin position="3"/>
        <end position="229"/>
    </location>
</feature>
<feature type="region of interest" description="Disordered" evidence="4">
    <location>
        <begin position="231"/>
        <end position="256"/>
    </location>
</feature>
<dbReference type="SMART" id="SM00382">
    <property type="entry name" value="AAA"/>
    <property type="match status" value="1"/>
</dbReference>
<evidence type="ECO:0000256" key="2">
    <source>
        <dbReference type="ARBA" id="ARBA00022741"/>
    </source>
</evidence>
<reference evidence="6" key="1">
    <citation type="submission" date="2015-09" db="EMBL/GenBank/DDBJ databases">
        <authorList>
            <consortium name="Pathogen Informatics"/>
        </authorList>
    </citation>
    <scope>NUCLEOTIDE SEQUENCE</scope>
    <source>
        <strain evidence="6">2789STDY5834896</strain>
    </source>
</reference>
<evidence type="ECO:0000256" key="4">
    <source>
        <dbReference type="SAM" id="MobiDB-lite"/>
    </source>
</evidence>
<name>A0A1C6G6P7_9FIRM</name>
<evidence type="ECO:0000313" key="6">
    <source>
        <dbReference type="EMBL" id="SCJ40754.1"/>
    </source>
</evidence>
<evidence type="ECO:0000256" key="3">
    <source>
        <dbReference type="ARBA" id="ARBA00022840"/>
    </source>
</evidence>
<evidence type="ECO:0000259" key="5">
    <source>
        <dbReference type="PROSITE" id="PS50893"/>
    </source>
</evidence>
<dbReference type="EMBL" id="FMHG01000001">
    <property type="protein sequence ID" value="SCJ40754.1"/>
    <property type="molecule type" value="Genomic_DNA"/>
</dbReference>
<dbReference type="InterPro" id="IPR003439">
    <property type="entry name" value="ABC_transporter-like_ATP-bd"/>
</dbReference>
<dbReference type="InterPro" id="IPR051782">
    <property type="entry name" value="ABC_Transporter_VariousFunc"/>
</dbReference>
<organism evidence="6">
    <name type="scientific">uncultured Anaerotruncus sp</name>
    <dbReference type="NCBI Taxonomy" id="905011"/>
    <lineage>
        <taxon>Bacteria</taxon>
        <taxon>Bacillati</taxon>
        <taxon>Bacillota</taxon>
        <taxon>Clostridia</taxon>
        <taxon>Eubacteriales</taxon>
        <taxon>Oscillospiraceae</taxon>
        <taxon>Anaerotruncus</taxon>
        <taxon>environmental samples</taxon>
    </lineage>
</organism>
<evidence type="ECO:0000256" key="1">
    <source>
        <dbReference type="ARBA" id="ARBA00022448"/>
    </source>
</evidence>
<proteinExistence type="predicted"/>
<feature type="compositionally biased region" description="Low complexity" evidence="4">
    <location>
        <begin position="239"/>
        <end position="250"/>
    </location>
</feature>
<dbReference type="GO" id="GO:0016887">
    <property type="term" value="F:ATP hydrolysis activity"/>
    <property type="evidence" value="ECO:0007669"/>
    <property type="project" value="InterPro"/>
</dbReference>
<dbReference type="Gene3D" id="3.40.50.300">
    <property type="entry name" value="P-loop containing nucleotide triphosphate hydrolases"/>
    <property type="match status" value="1"/>
</dbReference>